<gene>
    <name evidence="18" type="primary">atpA</name>
</gene>
<evidence type="ECO:0000256" key="6">
    <source>
        <dbReference type="ARBA" id="ARBA00022781"/>
    </source>
</evidence>
<evidence type="ECO:0000259" key="17">
    <source>
        <dbReference type="Pfam" id="PF02874"/>
    </source>
</evidence>
<dbReference type="InterPro" id="IPR027417">
    <property type="entry name" value="P-loop_NTPase"/>
</dbReference>
<organism evidence="18">
    <name type="scientific">Apoglossum ruscifolium</name>
    <dbReference type="NCBI Taxonomy" id="167976"/>
    <lineage>
        <taxon>Eukaryota</taxon>
        <taxon>Rhodophyta</taxon>
        <taxon>Florideophyceae</taxon>
        <taxon>Rhodymeniophycidae</taxon>
        <taxon>Ceramiales</taxon>
        <taxon>Delesseriaceae</taxon>
        <taxon>Apoglossum</taxon>
    </lineage>
</organism>
<dbReference type="SUPFAM" id="SSF50615">
    <property type="entry name" value="N-terminal domain of alpha and beta subunits of F1 ATP synthase"/>
    <property type="match status" value="1"/>
</dbReference>
<keyword evidence="3 13" id="KW-0813">Transport</keyword>
<comment type="function">
    <text evidence="14">Produces ATP from ADP in the presence of a proton gradient across the membrane.</text>
</comment>
<keyword evidence="8" id="KW-1278">Translocase</keyword>
<evidence type="ECO:0000259" key="16">
    <source>
        <dbReference type="Pfam" id="PF00306"/>
    </source>
</evidence>
<dbReference type="HAMAP" id="MF_01346">
    <property type="entry name" value="ATP_synth_alpha_bact"/>
    <property type="match status" value="1"/>
</dbReference>
<dbReference type="NCBIfam" id="TIGR00962">
    <property type="entry name" value="atpA"/>
    <property type="match status" value="1"/>
</dbReference>
<dbReference type="InterPro" id="IPR033732">
    <property type="entry name" value="ATP_synth_F1_a_nt-bd_dom"/>
</dbReference>
<comment type="subcellular location">
    <subcellularLocation>
        <location evidence="1">Membrane</location>
        <topology evidence="1">Peripheral membrane protein</topology>
    </subcellularLocation>
</comment>
<dbReference type="NCBIfam" id="NF009884">
    <property type="entry name" value="PRK13343.1"/>
    <property type="match status" value="1"/>
</dbReference>
<evidence type="ECO:0000256" key="8">
    <source>
        <dbReference type="ARBA" id="ARBA00022967"/>
    </source>
</evidence>
<evidence type="ECO:0000256" key="10">
    <source>
        <dbReference type="ARBA" id="ARBA00023136"/>
    </source>
</evidence>
<reference evidence="18" key="2">
    <citation type="submission" date="2019-04" db="EMBL/GenBank/DDBJ databases">
        <authorList>
            <person name="Pasella M."/>
        </authorList>
    </citation>
    <scope>NUCLEOTIDE SEQUENCE</scope>
    <source>
        <strain evidence="18">PD2929_4_</strain>
    </source>
</reference>
<dbReference type="GO" id="GO:0043531">
    <property type="term" value="F:ADP binding"/>
    <property type="evidence" value="ECO:0007669"/>
    <property type="project" value="TreeGrafter"/>
</dbReference>
<evidence type="ECO:0000256" key="3">
    <source>
        <dbReference type="ARBA" id="ARBA00022448"/>
    </source>
</evidence>
<dbReference type="CDD" id="cd18116">
    <property type="entry name" value="ATP-synt_F1_alpha_N"/>
    <property type="match status" value="1"/>
</dbReference>
<evidence type="ECO:0000256" key="4">
    <source>
        <dbReference type="ARBA" id="ARBA00022528"/>
    </source>
</evidence>
<dbReference type="PANTHER" id="PTHR48082:SF2">
    <property type="entry name" value="ATP SYNTHASE SUBUNIT ALPHA, MITOCHONDRIAL"/>
    <property type="match status" value="1"/>
</dbReference>
<dbReference type="InterPro" id="IPR020003">
    <property type="entry name" value="ATPase_a/bsu_AS"/>
</dbReference>
<dbReference type="PANTHER" id="PTHR48082">
    <property type="entry name" value="ATP SYNTHASE SUBUNIT ALPHA, MITOCHONDRIAL"/>
    <property type="match status" value="1"/>
</dbReference>
<dbReference type="Pfam" id="PF02874">
    <property type="entry name" value="ATP-synt_ab_N"/>
    <property type="match status" value="1"/>
</dbReference>
<evidence type="ECO:0000256" key="11">
    <source>
        <dbReference type="ARBA" id="ARBA00023196"/>
    </source>
</evidence>
<evidence type="ECO:0000256" key="2">
    <source>
        <dbReference type="ARBA" id="ARBA00008936"/>
    </source>
</evidence>
<dbReference type="GO" id="GO:0045259">
    <property type="term" value="C:proton-transporting ATP synthase complex"/>
    <property type="evidence" value="ECO:0007669"/>
    <property type="project" value="UniProtKB-KW"/>
</dbReference>
<evidence type="ECO:0000313" key="18">
    <source>
        <dbReference type="EMBL" id="QCI04627.1"/>
    </source>
</evidence>
<reference evidence="18" key="1">
    <citation type="journal article" date="2019" name="Mol. Phylogenet. Evol.">
        <title>Morphological evolution and classification of the red algal order Ceramiales inferred using plastid phylogenomics.</title>
        <authorList>
            <person name="Diaz-Tapia P."/>
            <person name="Pasella M.M."/>
            <person name="Verbruggen H."/>
            <person name="Maggs C.A."/>
        </authorList>
    </citation>
    <scope>NUCLEOTIDE SEQUENCE</scope>
    <source>
        <strain evidence="18">PD2929_4_</strain>
    </source>
</reference>
<keyword evidence="5 14" id="KW-0547">Nucleotide-binding</keyword>
<dbReference type="InterPro" id="IPR004100">
    <property type="entry name" value="ATPase_F1/V1/A1_a/bsu_N"/>
</dbReference>
<evidence type="ECO:0000256" key="9">
    <source>
        <dbReference type="ARBA" id="ARBA00023065"/>
    </source>
</evidence>
<dbReference type="Pfam" id="PF00306">
    <property type="entry name" value="ATP-synt_ab_C"/>
    <property type="match status" value="1"/>
</dbReference>
<evidence type="ECO:0000256" key="5">
    <source>
        <dbReference type="ARBA" id="ARBA00022741"/>
    </source>
</evidence>
<dbReference type="InterPro" id="IPR000194">
    <property type="entry name" value="ATPase_F1/V1/A1_a/bsu_nucl-bd"/>
</dbReference>
<keyword evidence="12 14" id="KW-0066">ATP synthesis</keyword>
<dbReference type="InterPro" id="IPR036121">
    <property type="entry name" value="ATPase_F1/V1/A1_a/bsu_N_sf"/>
</dbReference>
<dbReference type="InterPro" id="IPR023366">
    <property type="entry name" value="ATP_synth_asu-like_sf"/>
</dbReference>
<proteinExistence type="inferred from homology"/>
<dbReference type="PROSITE" id="PS00152">
    <property type="entry name" value="ATPASE_ALPHA_BETA"/>
    <property type="match status" value="1"/>
</dbReference>
<evidence type="ECO:0000259" key="15">
    <source>
        <dbReference type="Pfam" id="PF00006"/>
    </source>
</evidence>
<dbReference type="GO" id="GO:0005524">
    <property type="term" value="F:ATP binding"/>
    <property type="evidence" value="ECO:0007669"/>
    <property type="project" value="UniProtKB-KW"/>
</dbReference>
<dbReference type="CDD" id="cd01132">
    <property type="entry name" value="F1-ATPase_alpha_CD"/>
    <property type="match status" value="1"/>
</dbReference>
<dbReference type="Gene3D" id="3.40.50.300">
    <property type="entry name" value="P-loop containing nucleotide triphosphate hydrolases"/>
    <property type="match status" value="1"/>
</dbReference>
<keyword evidence="6 13" id="KW-0375">Hydrogen ion transport</keyword>
<dbReference type="AlphaFoldDB" id="A0A4D6WLP1"/>
<keyword evidence="18" id="KW-0934">Plastid</keyword>
<keyword evidence="11 14" id="KW-0139">CF(1)</keyword>
<name>A0A4D6WLP1_9FLOR</name>
<feature type="domain" description="ATP synthase alpha subunit C-terminal" evidence="16">
    <location>
        <begin position="374"/>
        <end position="498"/>
    </location>
</feature>
<evidence type="ECO:0000256" key="13">
    <source>
        <dbReference type="RuleBase" id="RU000339"/>
    </source>
</evidence>
<dbReference type="SUPFAM" id="SSF47917">
    <property type="entry name" value="C-terminal domain of alpha and beta subunits of F1 ATP synthase"/>
    <property type="match status" value="1"/>
</dbReference>
<dbReference type="Pfam" id="PF00006">
    <property type="entry name" value="ATP-synt_ab"/>
    <property type="match status" value="1"/>
</dbReference>
<dbReference type="FunFam" id="1.20.150.20:FF:000001">
    <property type="entry name" value="ATP synthase subunit alpha"/>
    <property type="match status" value="1"/>
</dbReference>
<evidence type="ECO:0000256" key="1">
    <source>
        <dbReference type="ARBA" id="ARBA00004170"/>
    </source>
</evidence>
<dbReference type="InterPro" id="IPR005294">
    <property type="entry name" value="ATP_synth_F1_asu"/>
</dbReference>
<keyword evidence="7 14" id="KW-0067">ATP-binding</keyword>
<dbReference type="FunFam" id="2.40.30.20:FF:000001">
    <property type="entry name" value="ATP synthase subunit alpha"/>
    <property type="match status" value="1"/>
</dbReference>
<protein>
    <recommendedName>
        <fullName evidence="14">ATP synthase subunit alpha</fullName>
    </recommendedName>
</protein>
<dbReference type="CDD" id="cd18113">
    <property type="entry name" value="ATP-synt_F1_alpha_C"/>
    <property type="match status" value="1"/>
</dbReference>
<evidence type="ECO:0000256" key="12">
    <source>
        <dbReference type="ARBA" id="ARBA00023310"/>
    </source>
</evidence>
<dbReference type="PIRSF" id="PIRSF039088">
    <property type="entry name" value="F_ATPase_subunit_alpha"/>
    <property type="match status" value="1"/>
</dbReference>
<dbReference type="Gene3D" id="2.40.30.20">
    <property type="match status" value="1"/>
</dbReference>
<dbReference type="FunFam" id="3.40.50.300:FF:000002">
    <property type="entry name" value="ATP synthase subunit alpha"/>
    <property type="match status" value="1"/>
</dbReference>
<dbReference type="InterPro" id="IPR038376">
    <property type="entry name" value="ATP_synth_asu_C_sf"/>
</dbReference>
<keyword evidence="10" id="KW-0472">Membrane</keyword>
<sequence length="505" mass="54746">MVNIRPDEISNIIRQQIDKYNQDLEVANIGTVLQVSDGIARVYGLDDAMAGELLQFDDLDQTIGIALNLESDNVGVVLMGDGRNILEGSSVKSTGQIAQIPVGDGFLGRVVDPLAKPIDDKGSPNSNETRLIESYAPGIIGRQSVCEPLQTGITAIDSMIPIGRGQRELIIGDRQTGKTAVALDTIINQKGQDVVCVYVAIGQKASSVAQVVSVLEEKDALEYTIIVAANADDSATLQYIAPYTGAALAEYFMYKGKATLVIYDDLTKQAQAYRQMSLLLRRPPGREAYPGDVFYLHSRLLERAAKLNQDLGGGSMTALPIIETQAGDVSAYIPTNVISITDGQIFLSGDLFNSGIRPAINVGISVSRVGSAAQIKAMKQVAGKLKLELAQFAELEAFSQFASDLDKATQNQLARGQRLREILKQAQNSPILVHDQVAMIYAGINGYLDDIELSKVQDFIIALREDLHNSKPDFEESISNTKKLSPESEELLKQSIQEVQQAFSV</sequence>
<comment type="similarity">
    <text evidence="2 13">Belongs to the ATPase alpha/beta chains family.</text>
</comment>
<evidence type="ECO:0000256" key="14">
    <source>
        <dbReference type="RuleBase" id="RU003551"/>
    </source>
</evidence>
<geneLocation type="plastid" evidence="18"/>
<evidence type="ECO:0000256" key="7">
    <source>
        <dbReference type="ARBA" id="ARBA00022840"/>
    </source>
</evidence>
<keyword evidence="9 13" id="KW-0406">Ion transport</keyword>
<accession>A0A4D6WLP1</accession>
<dbReference type="InterPro" id="IPR000793">
    <property type="entry name" value="ATP_synth_asu_C"/>
</dbReference>
<keyword evidence="4" id="KW-0150">Chloroplast</keyword>
<feature type="domain" description="ATPase F1/V1/A1 complex alpha/beta subunit N-terminal" evidence="17">
    <location>
        <begin position="26"/>
        <end position="95"/>
    </location>
</feature>
<dbReference type="Gene3D" id="1.20.150.20">
    <property type="entry name" value="ATP synthase alpha/beta chain, C-terminal domain"/>
    <property type="match status" value="1"/>
</dbReference>
<dbReference type="SUPFAM" id="SSF52540">
    <property type="entry name" value="P-loop containing nucleoside triphosphate hydrolases"/>
    <property type="match status" value="1"/>
</dbReference>
<dbReference type="EMBL" id="MK814614">
    <property type="protein sequence ID" value="QCI04627.1"/>
    <property type="molecule type" value="Genomic_DNA"/>
</dbReference>
<dbReference type="GO" id="GO:0046933">
    <property type="term" value="F:proton-transporting ATP synthase activity, rotational mechanism"/>
    <property type="evidence" value="ECO:0007669"/>
    <property type="project" value="InterPro"/>
</dbReference>
<feature type="domain" description="ATPase F1/V1/A1 complex alpha/beta subunit nucleotide-binding" evidence="15">
    <location>
        <begin position="152"/>
        <end position="367"/>
    </location>
</feature>